<dbReference type="KEGG" id="nct:NMSP_1270"/>
<evidence type="ECO:0000256" key="1">
    <source>
        <dbReference type="ARBA" id="ARBA00022722"/>
    </source>
</evidence>
<keyword evidence="1" id="KW-0540">Nuclease</keyword>
<evidence type="ECO:0000256" key="4">
    <source>
        <dbReference type="ARBA" id="ARBA00022801"/>
    </source>
</evidence>
<keyword evidence="7" id="KW-1185">Reference proteome</keyword>
<evidence type="ECO:0000313" key="7">
    <source>
        <dbReference type="Proteomes" id="UP000249949"/>
    </source>
</evidence>
<dbReference type="SUPFAM" id="SSF52980">
    <property type="entry name" value="Restriction endonuclease-like"/>
    <property type="match status" value="1"/>
</dbReference>
<evidence type="ECO:0000256" key="5">
    <source>
        <dbReference type="ARBA" id="ARBA00023204"/>
    </source>
</evidence>
<keyword evidence="2 6" id="KW-0255">Endonuclease</keyword>
<dbReference type="InterPro" id="IPR011335">
    <property type="entry name" value="Restrct_endonuc-II-like"/>
</dbReference>
<gene>
    <name evidence="6" type="ORF">NMSP_1270</name>
</gene>
<dbReference type="EMBL" id="CP021324">
    <property type="protein sequence ID" value="ARS64885.1"/>
    <property type="molecule type" value="Genomic_DNA"/>
</dbReference>
<sequence length="165" mass="20302">MDWRKFQLFLQIIATFLLGRIDCKDTATGFEMTDIFTPEKRSWVMSQIRGKNTKIEIKMKKILKETGYKFEMHPEMYGNPDFAHKRKRIAIFCDGDFWHGYRYDIKKKPAKKYWRDKIENNMRRDKRYGRNLRRDGWSVLRLWEHDIEKNPEKCRRKILAKFRSR</sequence>
<proteinExistence type="predicted"/>
<protein>
    <submittedName>
        <fullName evidence="6">DNA mismatch endonuclease Vsr</fullName>
    </submittedName>
</protein>
<keyword evidence="4" id="KW-0378">Hydrolase</keyword>
<dbReference type="GO" id="GO:0004519">
    <property type="term" value="F:endonuclease activity"/>
    <property type="evidence" value="ECO:0007669"/>
    <property type="project" value="UniProtKB-KW"/>
</dbReference>
<dbReference type="AlphaFoldDB" id="A0A2Z2HMC9"/>
<keyword evidence="3" id="KW-0227">DNA damage</keyword>
<evidence type="ECO:0000313" key="6">
    <source>
        <dbReference type="EMBL" id="ARS64885.1"/>
    </source>
</evidence>
<dbReference type="Proteomes" id="UP000249949">
    <property type="component" value="Chromosome"/>
</dbReference>
<evidence type="ECO:0000256" key="2">
    <source>
        <dbReference type="ARBA" id="ARBA00022759"/>
    </source>
</evidence>
<dbReference type="GeneID" id="32901719"/>
<organism evidence="6 7">
    <name type="scientific">Candidatus Nitrosomarinus catalinensis</name>
    <dbReference type="NCBI Taxonomy" id="1898749"/>
    <lineage>
        <taxon>Archaea</taxon>
        <taxon>Nitrososphaerota</taxon>
        <taxon>Nitrososphaeria</taxon>
        <taxon>Nitrosopumilales</taxon>
        <taxon>Nitrosopumilaceae</taxon>
        <taxon>Candidatus Nitrosomarinus</taxon>
    </lineage>
</organism>
<keyword evidence="5" id="KW-0234">DNA repair</keyword>
<dbReference type="GO" id="GO:0006298">
    <property type="term" value="P:mismatch repair"/>
    <property type="evidence" value="ECO:0007669"/>
    <property type="project" value="InterPro"/>
</dbReference>
<evidence type="ECO:0000256" key="3">
    <source>
        <dbReference type="ARBA" id="ARBA00022763"/>
    </source>
</evidence>
<reference evidence="6 7" key="1">
    <citation type="journal article" date="2017" name="Environ. Microbiol.">
        <title>Genome and epigenome of a novel marine Thaumarchaeota strain suggest viral infection, phosphorothioation DNA modification and multiple restriction systems.</title>
        <authorList>
            <person name="Ahlgren N.A."/>
            <person name="Chen Y."/>
            <person name="Needham D.M."/>
            <person name="Parada A.E."/>
            <person name="Sachdeva R."/>
            <person name="Trinh V."/>
            <person name="Chen T."/>
            <person name="Fuhrman J.A."/>
        </authorList>
    </citation>
    <scope>NUCLEOTIDE SEQUENCE [LARGE SCALE GENOMIC DNA]</scope>
    <source>
        <strain evidence="6 7">SPOT01</strain>
    </source>
</reference>
<accession>A0A2Z2HMC9</accession>
<dbReference type="InterPro" id="IPR004603">
    <property type="entry name" value="DNA_mismatch_endonuc_vsr"/>
</dbReference>
<dbReference type="Pfam" id="PF03852">
    <property type="entry name" value="Vsr"/>
    <property type="match status" value="1"/>
</dbReference>
<dbReference type="CDD" id="cd00221">
    <property type="entry name" value="Vsr"/>
    <property type="match status" value="1"/>
</dbReference>
<name>A0A2Z2HMC9_9ARCH</name>
<dbReference type="NCBIfam" id="TIGR00632">
    <property type="entry name" value="vsr"/>
    <property type="match status" value="1"/>
</dbReference>
<dbReference type="GO" id="GO:0016787">
    <property type="term" value="F:hydrolase activity"/>
    <property type="evidence" value="ECO:0007669"/>
    <property type="project" value="UniProtKB-KW"/>
</dbReference>
<dbReference type="RefSeq" id="WP_225971258.1">
    <property type="nucleotide sequence ID" value="NZ_CP021324.1"/>
</dbReference>
<dbReference type="Gene3D" id="3.40.960.10">
    <property type="entry name" value="VSR Endonuclease"/>
    <property type="match status" value="1"/>
</dbReference>